<dbReference type="KEGG" id="asul:DFR86_01865"/>
<keyword evidence="1" id="KW-0472">Membrane</keyword>
<feature type="transmembrane region" description="Helical" evidence="1">
    <location>
        <begin position="73"/>
        <end position="90"/>
    </location>
</feature>
<dbReference type="Proteomes" id="UP000248410">
    <property type="component" value="Chromosome"/>
</dbReference>
<organism evidence="2 3">
    <name type="scientific">Acidianus sulfidivorans JP7</name>
    <dbReference type="NCBI Taxonomy" id="619593"/>
    <lineage>
        <taxon>Archaea</taxon>
        <taxon>Thermoproteota</taxon>
        <taxon>Thermoprotei</taxon>
        <taxon>Sulfolobales</taxon>
        <taxon>Sulfolobaceae</taxon>
        <taxon>Acidianus</taxon>
    </lineage>
</organism>
<name>A0A2U9IKB4_9CREN</name>
<evidence type="ECO:0000256" key="1">
    <source>
        <dbReference type="SAM" id="Phobius"/>
    </source>
</evidence>
<accession>A0A2U9IKB4</accession>
<sequence length="91" mass="10535">MQKLVENKFMYFSDNSADFALKLNSGEKLVFRKEDEISLIVHKGVGELRVGKRKKIRIKERDLIINNEFSEKIIIAITAMVLFIHIEGLLT</sequence>
<evidence type="ECO:0000313" key="2">
    <source>
        <dbReference type="EMBL" id="AWR96416.1"/>
    </source>
</evidence>
<dbReference type="RefSeq" id="WP_110379306.1">
    <property type="nucleotide sequence ID" value="NZ_CP029288.2"/>
</dbReference>
<keyword evidence="1" id="KW-1133">Transmembrane helix</keyword>
<gene>
    <name evidence="2" type="ORF">DFR86_01865</name>
</gene>
<protein>
    <submittedName>
        <fullName evidence="2">Uncharacterized protein</fullName>
    </submittedName>
</protein>
<keyword evidence="3" id="KW-1185">Reference proteome</keyword>
<reference evidence="2 3" key="1">
    <citation type="submission" date="2018-05" db="EMBL/GenBank/DDBJ databases">
        <title>Complete Genome Sequences of Extremely Thermoacidophilic, Metal-Mobilizing Type-Strain Members of the Archaeal Family Sulfolobaceae: Acidianus brierleyi DSM-1651T, Acidianus sulfidivorans DSM-18786T, Metallosphaera hakonensis DSM-7519T, and Metallosphaera prunae DSM-10039T.</title>
        <authorList>
            <person name="Counts J.A."/>
            <person name="Kelly R.M."/>
        </authorList>
    </citation>
    <scope>NUCLEOTIDE SEQUENCE [LARGE SCALE GENOMIC DNA]</scope>
    <source>
        <strain evidence="2 3">JP7</strain>
    </source>
</reference>
<keyword evidence="1" id="KW-0812">Transmembrane</keyword>
<dbReference type="GeneID" id="36836676"/>
<dbReference type="EMBL" id="CP029288">
    <property type="protein sequence ID" value="AWR96416.1"/>
    <property type="molecule type" value="Genomic_DNA"/>
</dbReference>
<dbReference type="AlphaFoldDB" id="A0A2U9IKB4"/>
<proteinExistence type="predicted"/>
<evidence type="ECO:0000313" key="3">
    <source>
        <dbReference type="Proteomes" id="UP000248410"/>
    </source>
</evidence>
<dbReference type="OrthoDB" id="41358at2157"/>